<dbReference type="SUPFAM" id="SSF111369">
    <property type="entry name" value="HlyD-like secretion proteins"/>
    <property type="match status" value="1"/>
</dbReference>
<reference evidence="6 7" key="1">
    <citation type="submission" date="2020-03" db="EMBL/GenBank/DDBJ databases">
        <title>Genomic Encyclopedia of Type Strains, Phase IV (KMG-V): Genome sequencing to study the core and pangenomes of soil and plant-associated prokaryotes.</title>
        <authorList>
            <person name="Whitman W."/>
        </authorList>
    </citation>
    <scope>NUCLEOTIDE SEQUENCE [LARGE SCALE GENOMIC DNA]</scope>
    <source>
        <strain evidence="6 7">1B</strain>
    </source>
</reference>
<dbReference type="Pfam" id="PF25954">
    <property type="entry name" value="Beta-barrel_RND_2"/>
    <property type="match status" value="1"/>
</dbReference>
<dbReference type="Gene3D" id="2.40.50.100">
    <property type="match status" value="1"/>
</dbReference>
<evidence type="ECO:0000313" key="7">
    <source>
        <dbReference type="Proteomes" id="UP000717634"/>
    </source>
</evidence>
<comment type="similarity">
    <text evidence="1">Belongs to the membrane fusion protein (MFP) (TC 8.A.1) family.</text>
</comment>
<organism evidence="6 7">
    <name type="scientific">Hymenobacter artigasi</name>
    <dbReference type="NCBI Taxonomy" id="2719616"/>
    <lineage>
        <taxon>Bacteria</taxon>
        <taxon>Pseudomonadati</taxon>
        <taxon>Bacteroidota</taxon>
        <taxon>Cytophagia</taxon>
        <taxon>Cytophagales</taxon>
        <taxon>Hymenobacteraceae</taxon>
        <taxon>Hymenobacter</taxon>
    </lineage>
</organism>
<protein>
    <submittedName>
        <fullName evidence="6">Cobalt-zinc-cadmium efflux system membrane fusion protein</fullName>
    </submittedName>
</protein>
<dbReference type="PANTHER" id="PTHR30097">
    <property type="entry name" value="CATION EFFLUX SYSTEM PROTEIN CUSB"/>
    <property type="match status" value="1"/>
</dbReference>
<dbReference type="InterPro" id="IPR058792">
    <property type="entry name" value="Beta-barrel_RND_2"/>
</dbReference>
<accession>A0ABX1HLH0</accession>
<sequence length="379" mass="40453">MFLSSRLLSGLLCAAVGAGSLSGCGSKSEELPVNTKDLSSGYRTDTVHLRSPEQDLRFTGKVSYDQSRVDRIFPVVSGNVLDVNAALGARVTQGQLLARVQSADVSGYLNTYNAAKADLAVAARNAANTEQLYKSSFASQSDLVAARAQLEKARSAFRGAEQVLKVYGANGSGAASGKPVYTVKAPVSGFVVERNINPGMQLRADNTMPLFTISNLTRVWVLINVYESDAAVVKVGLPVIITALAYPDRTFQGKITNVSSVVDADTRVLQARVELDNPDGLLKPDMFCTITLSQPQAGQALAVNPTAVIFSNDQYYVIRRKAGAPEPSPEQNASVAYEVVPVKVLRSSARYRFVTGGLHDGDLVVTQGSLLLYNDLKGS</sequence>
<dbReference type="Gene3D" id="2.40.420.20">
    <property type="match status" value="1"/>
</dbReference>
<dbReference type="PANTHER" id="PTHR30097:SF4">
    <property type="entry name" value="SLR6042 PROTEIN"/>
    <property type="match status" value="1"/>
</dbReference>
<dbReference type="Proteomes" id="UP000717634">
    <property type="component" value="Unassembled WGS sequence"/>
</dbReference>
<keyword evidence="7" id="KW-1185">Reference proteome</keyword>
<evidence type="ECO:0000256" key="2">
    <source>
        <dbReference type="ARBA" id="ARBA00022448"/>
    </source>
</evidence>
<keyword evidence="3" id="KW-0732">Signal</keyword>
<dbReference type="PROSITE" id="PS51257">
    <property type="entry name" value="PROKAR_LIPOPROTEIN"/>
    <property type="match status" value="1"/>
</dbReference>
<evidence type="ECO:0000256" key="3">
    <source>
        <dbReference type="SAM" id="SignalP"/>
    </source>
</evidence>
<name>A0ABX1HLH0_9BACT</name>
<feature type="domain" description="CusB-like beta-barrel" evidence="4">
    <location>
        <begin position="218"/>
        <end position="295"/>
    </location>
</feature>
<dbReference type="Gene3D" id="2.40.30.170">
    <property type="match status" value="1"/>
</dbReference>
<dbReference type="EMBL" id="JAAVTK010000012">
    <property type="protein sequence ID" value="NKI90945.1"/>
    <property type="molecule type" value="Genomic_DNA"/>
</dbReference>
<dbReference type="InterPro" id="IPR006143">
    <property type="entry name" value="RND_pump_MFP"/>
</dbReference>
<evidence type="ECO:0000259" key="5">
    <source>
        <dbReference type="Pfam" id="PF25973"/>
    </source>
</evidence>
<feature type="signal peptide" evidence="3">
    <location>
        <begin position="1"/>
        <end position="18"/>
    </location>
</feature>
<comment type="caution">
    <text evidence="6">The sequence shown here is derived from an EMBL/GenBank/DDBJ whole genome shotgun (WGS) entry which is preliminary data.</text>
</comment>
<dbReference type="InterPro" id="IPR051909">
    <property type="entry name" value="MFP_Cation_Efflux"/>
</dbReference>
<feature type="chain" id="PRO_5046718087" evidence="3">
    <location>
        <begin position="19"/>
        <end position="379"/>
    </location>
</feature>
<evidence type="ECO:0000313" key="6">
    <source>
        <dbReference type="EMBL" id="NKI90945.1"/>
    </source>
</evidence>
<keyword evidence="2" id="KW-0813">Transport</keyword>
<dbReference type="RefSeq" id="WP_168674529.1">
    <property type="nucleotide sequence ID" value="NZ_JAAVTK010000012.1"/>
</dbReference>
<dbReference type="NCBIfam" id="TIGR01730">
    <property type="entry name" value="RND_mfp"/>
    <property type="match status" value="1"/>
</dbReference>
<proteinExistence type="inferred from homology"/>
<evidence type="ECO:0000259" key="4">
    <source>
        <dbReference type="Pfam" id="PF25954"/>
    </source>
</evidence>
<evidence type="ECO:0000256" key="1">
    <source>
        <dbReference type="ARBA" id="ARBA00009477"/>
    </source>
</evidence>
<dbReference type="InterPro" id="IPR058647">
    <property type="entry name" value="BSH_CzcB-like"/>
</dbReference>
<dbReference type="Pfam" id="PF25973">
    <property type="entry name" value="BSH_CzcB"/>
    <property type="match status" value="1"/>
</dbReference>
<gene>
    <name evidence="6" type="ORF">HBN54_003557</name>
</gene>
<feature type="domain" description="CzcB-like barrel-sandwich hybrid" evidence="5">
    <location>
        <begin position="69"/>
        <end position="215"/>
    </location>
</feature>